<accession>A0A2T4ALY6</accession>
<organism evidence="1 2">
    <name type="scientific">Trichoderma harzianum CBS 226.95</name>
    <dbReference type="NCBI Taxonomy" id="983964"/>
    <lineage>
        <taxon>Eukaryota</taxon>
        <taxon>Fungi</taxon>
        <taxon>Dikarya</taxon>
        <taxon>Ascomycota</taxon>
        <taxon>Pezizomycotina</taxon>
        <taxon>Sordariomycetes</taxon>
        <taxon>Hypocreomycetidae</taxon>
        <taxon>Hypocreales</taxon>
        <taxon>Hypocreaceae</taxon>
        <taxon>Trichoderma</taxon>
    </lineage>
</organism>
<keyword evidence="2" id="KW-1185">Reference proteome</keyword>
<dbReference type="GeneID" id="36623100"/>
<sequence>MSVFYVMLSAAVSLHSLCSIILLCINWSAVIEAVLQGSTLLRTIESTPQLYSRFCEISIV</sequence>
<name>A0A2T4ALY6_TRIHA</name>
<reference evidence="1 2" key="1">
    <citation type="submission" date="2016-07" db="EMBL/GenBank/DDBJ databases">
        <title>Multiple horizontal gene transfer events from other fungi enriched the ability of initially mycotrophic Trichoderma (Ascomycota) to feed on dead plant biomass.</title>
        <authorList>
            <consortium name="DOE Joint Genome Institute"/>
            <person name="Aerts A."/>
            <person name="Atanasova L."/>
            <person name="Chenthamara K."/>
            <person name="Zhang J."/>
            <person name="Grujic M."/>
            <person name="Henrissat B."/>
            <person name="Kuo A."/>
            <person name="Salamov A."/>
            <person name="Lipzen A."/>
            <person name="Labutti K."/>
            <person name="Barry K."/>
            <person name="Miao Y."/>
            <person name="Rahimi M.J."/>
            <person name="Shen Q."/>
            <person name="Grigoriev I.V."/>
            <person name="Kubicek C.P."/>
            <person name="Druzhinina I.S."/>
        </authorList>
    </citation>
    <scope>NUCLEOTIDE SEQUENCE [LARGE SCALE GENOMIC DNA]</scope>
    <source>
        <strain evidence="1 2">CBS 226.95</strain>
    </source>
</reference>
<dbReference type="AlphaFoldDB" id="A0A2T4ALY6"/>
<dbReference type="Proteomes" id="UP000241690">
    <property type="component" value="Unassembled WGS sequence"/>
</dbReference>
<dbReference type="EMBL" id="KZ679677">
    <property type="protein sequence ID" value="PTB58095.1"/>
    <property type="molecule type" value="Genomic_DNA"/>
</dbReference>
<evidence type="ECO:0000313" key="2">
    <source>
        <dbReference type="Proteomes" id="UP000241690"/>
    </source>
</evidence>
<gene>
    <name evidence="1" type="ORF">M431DRAFT_358349</name>
</gene>
<proteinExistence type="predicted"/>
<protein>
    <submittedName>
        <fullName evidence="1">Uncharacterized protein</fullName>
    </submittedName>
</protein>
<evidence type="ECO:0000313" key="1">
    <source>
        <dbReference type="EMBL" id="PTB58095.1"/>
    </source>
</evidence>
<dbReference type="RefSeq" id="XP_024777772.1">
    <property type="nucleotide sequence ID" value="XM_024914535.1"/>
</dbReference>